<evidence type="ECO:0000256" key="9">
    <source>
        <dbReference type="HAMAP-Rule" id="MF_00435"/>
    </source>
</evidence>
<feature type="binding site" evidence="9 10">
    <location>
        <position position="194"/>
    </location>
    <ligand>
        <name>Mg(2+)</name>
        <dbReference type="ChEBI" id="CHEBI:18420"/>
        <label>1</label>
    </ligand>
</feature>
<comment type="cofactor">
    <cofactor evidence="9">
        <name>Mg(2+)</name>
        <dbReference type="ChEBI" id="CHEBI:18420"/>
    </cofactor>
    <text evidence="9">Binds 2 magnesium ions per subunit.</text>
</comment>
<dbReference type="Gene3D" id="6.10.240.10">
    <property type="match status" value="1"/>
</dbReference>
<keyword evidence="5 9" id="KW-0479">Metal-binding</keyword>
<comment type="catalytic activity">
    <reaction evidence="9">
        <text>(2R)-2,3-dihydroxy-3-methylbutanoate + NADP(+) = (2S)-2-acetolactate + NADPH + H(+)</text>
        <dbReference type="Rhea" id="RHEA:22068"/>
        <dbReference type="ChEBI" id="CHEBI:15378"/>
        <dbReference type="ChEBI" id="CHEBI:49072"/>
        <dbReference type="ChEBI" id="CHEBI:57783"/>
        <dbReference type="ChEBI" id="CHEBI:58349"/>
        <dbReference type="ChEBI" id="CHEBI:58476"/>
        <dbReference type="EC" id="1.1.1.86"/>
    </reaction>
</comment>
<evidence type="ECO:0000256" key="7">
    <source>
        <dbReference type="ARBA" id="ARBA00023002"/>
    </source>
</evidence>
<comment type="pathway">
    <text evidence="1 9">Amino-acid biosynthesis; L-valine biosynthesis; L-valine from pyruvate: step 2/4.</text>
</comment>
<evidence type="ECO:0000259" key="12">
    <source>
        <dbReference type="PROSITE" id="PS51851"/>
    </source>
</evidence>
<protein>
    <recommendedName>
        <fullName evidence="9">Ketol-acid reductoisomerase (NADP(+))</fullName>
        <shortName evidence="9">KARI</shortName>
        <ecNumber evidence="9">1.1.1.86</ecNumber>
    </recommendedName>
    <alternativeName>
        <fullName evidence="9">Acetohydroxy-acid isomeroreductase</fullName>
        <shortName evidence="9">AHIR</shortName>
    </alternativeName>
    <alternativeName>
        <fullName evidence="9">Alpha-keto-beta-hydroxylacyl reductoisomerase</fullName>
    </alternativeName>
</protein>
<dbReference type="Pfam" id="PF01450">
    <property type="entry name" value="KARI_C"/>
    <property type="match status" value="1"/>
</dbReference>
<evidence type="ECO:0000256" key="5">
    <source>
        <dbReference type="ARBA" id="ARBA00022723"/>
    </source>
</evidence>
<dbReference type="PROSITE" id="PS51851">
    <property type="entry name" value="KARI_C"/>
    <property type="match status" value="1"/>
</dbReference>
<feature type="binding site" evidence="9 10">
    <location>
        <position position="226"/>
    </location>
    <ligand>
        <name>Mg(2+)</name>
        <dbReference type="ChEBI" id="CHEBI:18420"/>
        <label>2</label>
    </ligand>
</feature>
<feature type="binding site" evidence="9">
    <location>
        <position position="48"/>
    </location>
    <ligand>
        <name>NADP(+)</name>
        <dbReference type="ChEBI" id="CHEBI:58349"/>
    </ligand>
</feature>
<feature type="binding site" evidence="9">
    <location>
        <position position="133"/>
    </location>
    <ligand>
        <name>NADP(+)</name>
        <dbReference type="ChEBI" id="CHEBI:58349"/>
    </ligand>
</feature>
<evidence type="ECO:0000256" key="6">
    <source>
        <dbReference type="ARBA" id="ARBA00022842"/>
    </source>
</evidence>
<feature type="binding site" evidence="9">
    <location>
        <position position="52"/>
    </location>
    <ligand>
        <name>NADP(+)</name>
        <dbReference type="ChEBI" id="CHEBI:58349"/>
    </ligand>
</feature>
<evidence type="ECO:0000256" key="2">
    <source>
        <dbReference type="ARBA" id="ARBA00004885"/>
    </source>
</evidence>
<comment type="catalytic activity">
    <reaction evidence="9">
        <text>(2R,3R)-2,3-dihydroxy-3-methylpentanoate + NADP(+) = (S)-2-ethyl-2-hydroxy-3-oxobutanoate + NADPH + H(+)</text>
        <dbReference type="Rhea" id="RHEA:13493"/>
        <dbReference type="ChEBI" id="CHEBI:15378"/>
        <dbReference type="ChEBI" id="CHEBI:49256"/>
        <dbReference type="ChEBI" id="CHEBI:49258"/>
        <dbReference type="ChEBI" id="CHEBI:57783"/>
        <dbReference type="ChEBI" id="CHEBI:58349"/>
        <dbReference type="EC" id="1.1.1.86"/>
    </reaction>
</comment>
<dbReference type="HAMAP" id="MF_00435">
    <property type="entry name" value="IlvC"/>
    <property type="match status" value="1"/>
</dbReference>
<evidence type="ECO:0000256" key="4">
    <source>
        <dbReference type="ARBA" id="ARBA00022605"/>
    </source>
</evidence>
<dbReference type="PROSITE" id="PS51850">
    <property type="entry name" value="KARI_N"/>
    <property type="match status" value="1"/>
</dbReference>
<dbReference type="InterPro" id="IPR000506">
    <property type="entry name" value="KARI_C"/>
</dbReference>
<name>A0ABU5C1Z6_9BACI</name>
<sequence>MTKVLYDNDIQTGVLQGKKIAVVGYGSQGHAHAQNLRDSGYDVVIGLRPGKSQEKAKEDGFAVYSVADAVAEADVVMMLLPDELQTKVYNESIKDHLQPGNAIAFAHGFNIHFSQIQPPSDIDVFMVAPKGPGHLVRRTFEEGAGVPALYAIQQDVSGQAEQIALEYAKGIGAARAGVLVTSFQEETETDLFGEQAVLCGGLTHLIKAGFETLTEAGYQPELAYFEVLHEMKLIVDLMYEGGIENMRYSISDTAQWGDFVSGPRVVNAETKERMKEILTDIQSGKFAKEWILENQANRPQFNAINRQENEHQITKVGKELRALMPFVKQPLEKQTKQKEVKQHVPN</sequence>
<evidence type="ECO:0000313" key="14">
    <source>
        <dbReference type="Proteomes" id="UP001281447"/>
    </source>
</evidence>
<feature type="binding site" evidence="9 10">
    <location>
        <position position="230"/>
    </location>
    <ligand>
        <name>Mg(2+)</name>
        <dbReference type="ChEBI" id="CHEBI:18420"/>
        <label>2</label>
    </ligand>
</feature>
<feature type="binding site" evidence="9 10">
    <location>
        <position position="251"/>
    </location>
    <ligand>
        <name>substrate</name>
    </ligand>
</feature>
<dbReference type="RefSeq" id="WP_390356694.1">
    <property type="nucleotide sequence ID" value="NZ_JBHUIZ010000013.1"/>
</dbReference>
<feature type="domain" description="KARI C-terminal knotted" evidence="12">
    <location>
        <begin position="182"/>
        <end position="327"/>
    </location>
</feature>
<feature type="binding site" evidence="9 10">
    <location>
        <position position="190"/>
    </location>
    <ligand>
        <name>Mg(2+)</name>
        <dbReference type="ChEBI" id="CHEBI:18420"/>
        <label>2</label>
    </ligand>
</feature>
<dbReference type="NCBIfam" id="NF004017">
    <property type="entry name" value="PRK05479.1"/>
    <property type="match status" value="1"/>
</dbReference>
<evidence type="ECO:0000256" key="8">
    <source>
        <dbReference type="ARBA" id="ARBA00023304"/>
    </source>
</evidence>
<keyword evidence="14" id="KW-1185">Reference proteome</keyword>
<reference evidence="13 14" key="1">
    <citation type="submission" date="2023-10" db="EMBL/GenBank/DDBJ databases">
        <title>Virgibacillus halophilus 5B73C genome.</title>
        <authorList>
            <person name="Miliotis G."/>
            <person name="Sengupta P."/>
            <person name="Hameed A."/>
            <person name="Chuvochina M."/>
            <person name="Mcdonagh F."/>
            <person name="Simpson A.C."/>
            <person name="Singh N.K."/>
            <person name="Rekha P.D."/>
            <person name="Raman K."/>
            <person name="Hugenholtz P."/>
            <person name="Venkateswaran K."/>
        </authorList>
    </citation>
    <scope>NUCLEOTIDE SEQUENCE [LARGE SCALE GENOMIC DNA]</scope>
    <source>
        <strain evidence="13 14">5B73C</strain>
    </source>
</reference>
<keyword evidence="7 9" id="KW-0560">Oxidoreductase</keyword>
<feature type="binding site" evidence="9 10">
    <location>
        <position position="190"/>
    </location>
    <ligand>
        <name>Mg(2+)</name>
        <dbReference type="ChEBI" id="CHEBI:18420"/>
        <label>1</label>
    </ligand>
</feature>
<dbReference type="InterPro" id="IPR008927">
    <property type="entry name" value="6-PGluconate_DH-like_C_sf"/>
</dbReference>
<keyword evidence="9" id="KW-0521">NADP</keyword>
<comment type="caution">
    <text evidence="9">Lacks conserved residue(s) required for the propagation of feature annotation.</text>
</comment>
<dbReference type="PANTHER" id="PTHR21371">
    <property type="entry name" value="KETOL-ACID REDUCTOISOMERASE, MITOCHONDRIAL"/>
    <property type="match status" value="1"/>
</dbReference>
<organism evidence="13 14">
    <name type="scientific">Tigheibacillus halophilus</name>
    <dbReference type="NCBI Taxonomy" id="361280"/>
    <lineage>
        <taxon>Bacteria</taxon>
        <taxon>Bacillati</taxon>
        <taxon>Bacillota</taxon>
        <taxon>Bacilli</taxon>
        <taxon>Bacillales</taxon>
        <taxon>Bacillaceae</taxon>
        <taxon>Tigheibacillus</taxon>
    </lineage>
</organism>
<dbReference type="GO" id="GO:0004455">
    <property type="term" value="F:ketol-acid reductoisomerase activity"/>
    <property type="evidence" value="ECO:0007669"/>
    <property type="project" value="UniProtKB-EC"/>
</dbReference>
<evidence type="ECO:0000256" key="10">
    <source>
        <dbReference type="PROSITE-ProRule" id="PRU01198"/>
    </source>
</evidence>
<dbReference type="EC" id="1.1.1.86" evidence="9"/>
<dbReference type="InterPro" id="IPR013116">
    <property type="entry name" value="KARI_N"/>
</dbReference>
<comment type="caution">
    <text evidence="13">The sequence shown here is derived from an EMBL/GenBank/DDBJ whole genome shotgun (WGS) entry which is preliminary data.</text>
</comment>
<comment type="function">
    <text evidence="9">Involved in the biosynthesis of branched-chain amino acids (BCAA). Catalyzes an alkyl-migration followed by a ketol-acid reduction of (S)-2-acetolactate (S2AL) to yield (R)-2,3-dihydroxy-isovalerate. In the isomerase reaction, S2AL is rearranged via a Mg-dependent methyl migration to produce 3-hydroxy-3-methyl-2-ketobutyrate (HMKB). In the reductase reaction, this 2-ketoacid undergoes a metal-dependent reduction by NADPH to yield (R)-2,3-dihydroxy-isovalerate.</text>
</comment>
<dbReference type="InterPro" id="IPR014359">
    <property type="entry name" value="KARI_prok"/>
</dbReference>
<keyword evidence="4 9" id="KW-0028">Amino-acid biosynthesis</keyword>
<evidence type="ECO:0000256" key="1">
    <source>
        <dbReference type="ARBA" id="ARBA00004864"/>
    </source>
</evidence>
<dbReference type="PANTHER" id="PTHR21371:SF1">
    <property type="entry name" value="KETOL-ACID REDUCTOISOMERASE, MITOCHONDRIAL"/>
    <property type="match status" value="1"/>
</dbReference>
<comment type="pathway">
    <text evidence="2 9">Amino-acid biosynthesis; L-isoleucine biosynthesis; L-isoleucine from 2-oxobutanoate: step 2/4.</text>
</comment>
<dbReference type="NCBIfam" id="TIGR00465">
    <property type="entry name" value="ilvC"/>
    <property type="match status" value="1"/>
</dbReference>
<keyword evidence="6 9" id="KW-0460">Magnesium</keyword>
<dbReference type="InterPro" id="IPR013023">
    <property type="entry name" value="KARI"/>
</dbReference>
<dbReference type="EMBL" id="JAWDIP010000003">
    <property type="protein sequence ID" value="MDY0393332.1"/>
    <property type="molecule type" value="Genomic_DNA"/>
</dbReference>
<feature type="active site" evidence="9">
    <location>
        <position position="107"/>
    </location>
</feature>
<evidence type="ECO:0000259" key="11">
    <source>
        <dbReference type="PROSITE" id="PS51850"/>
    </source>
</evidence>
<dbReference type="Gene3D" id="3.40.50.720">
    <property type="entry name" value="NAD(P)-binding Rossmann-like Domain"/>
    <property type="match status" value="1"/>
</dbReference>
<dbReference type="InterPro" id="IPR036291">
    <property type="entry name" value="NAD(P)-bd_dom_sf"/>
</dbReference>
<evidence type="ECO:0000313" key="13">
    <source>
        <dbReference type="EMBL" id="MDY0393332.1"/>
    </source>
</evidence>
<evidence type="ECO:0000256" key="3">
    <source>
        <dbReference type="ARBA" id="ARBA00010318"/>
    </source>
</evidence>
<accession>A0ABU5C1Z6</accession>
<dbReference type="SUPFAM" id="SSF51735">
    <property type="entry name" value="NAD(P)-binding Rossmann-fold domains"/>
    <property type="match status" value="1"/>
</dbReference>
<feature type="binding site" evidence="9">
    <location>
        <begin position="25"/>
        <end position="28"/>
    </location>
    <ligand>
        <name>NADP(+)</name>
        <dbReference type="ChEBI" id="CHEBI:58349"/>
    </ligand>
</feature>
<dbReference type="PIRSF" id="PIRSF000116">
    <property type="entry name" value="IlvC_gammaproteo"/>
    <property type="match status" value="1"/>
</dbReference>
<feature type="domain" description="KARI N-terminal Rossmann" evidence="11">
    <location>
        <begin position="2"/>
        <end position="181"/>
    </location>
</feature>
<gene>
    <name evidence="9 13" type="primary">ilvC</name>
    <name evidence="13" type="ORF">RWE15_01430</name>
</gene>
<keyword evidence="8 9" id="KW-0100">Branched-chain amino acid biosynthesis</keyword>
<dbReference type="SUPFAM" id="SSF48179">
    <property type="entry name" value="6-phosphogluconate dehydrogenase C-terminal domain-like"/>
    <property type="match status" value="1"/>
</dbReference>
<proteinExistence type="inferred from homology"/>
<dbReference type="Proteomes" id="UP001281447">
    <property type="component" value="Unassembled WGS sequence"/>
</dbReference>
<comment type="similarity">
    <text evidence="3 9 10">Belongs to the ketol-acid reductoisomerase family.</text>
</comment>
<dbReference type="Pfam" id="PF07991">
    <property type="entry name" value="KARI_N"/>
    <property type="match status" value="1"/>
</dbReference>
<dbReference type="NCBIfam" id="NF009940">
    <property type="entry name" value="PRK13403.1"/>
    <property type="match status" value="1"/>
</dbReference>